<protein>
    <recommendedName>
        <fullName evidence="4">RNA pseudouridylate synthase domain-containing protein 4</fullName>
    </recommendedName>
</protein>
<keyword evidence="3" id="KW-1185">Reference proteome</keyword>
<keyword evidence="1" id="KW-0812">Transmembrane</keyword>
<dbReference type="Proteomes" id="UP000499080">
    <property type="component" value="Unassembled WGS sequence"/>
</dbReference>
<keyword evidence="1" id="KW-1133">Transmembrane helix</keyword>
<proteinExistence type="predicted"/>
<keyword evidence="1" id="KW-0472">Membrane</keyword>
<name>A0A4Y2RSC1_ARAVE</name>
<comment type="caution">
    <text evidence="2">The sequence shown here is derived from an EMBL/GenBank/DDBJ whole genome shotgun (WGS) entry which is preliminary data.</text>
</comment>
<evidence type="ECO:0000313" key="2">
    <source>
        <dbReference type="EMBL" id="GBN78571.1"/>
    </source>
</evidence>
<dbReference type="AlphaFoldDB" id="A0A4Y2RSC1"/>
<accession>A0A4Y2RSC1</accession>
<evidence type="ECO:0008006" key="4">
    <source>
        <dbReference type="Google" id="ProtNLM"/>
    </source>
</evidence>
<reference evidence="2 3" key="1">
    <citation type="journal article" date="2019" name="Sci. Rep.">
        <title>Orb-weaving spider Araneus ventricosus genome elucidates the spidroin gene catalogue.</title>
        <authorList>
            <person name="Kono N."/>
            <person name="Nakamura H."/>
            <person name="Ohtoshi R."/>
            <person name="Moran D.A.P."/>
            <person name="Shinohara A."/>
            <person name="Yoshida Y."/>
            <person name="Fujiwara M."/>
            <person name="Mori M."/>
            <person name="Tomita M."/>
            <person name="Arakawa K."/>
        </authorList>
    </citation>
    <scope>NUCLEOTIDE SEQUENCE [LARGE SCALE GENOMIC DNA]</scope>
</reference>
<dbReference type="OrthoDB" id="428658at2759"/>
<sequence>MQRRFINIGVQRKNKTEPTFRTKNAHCYRALFPFDNLTELAEHLASSIVYNKNGLIAINKPYGIKIHGHDKPGTRSKDGQRFLIPSIPECDLTLEGALGELQERLNVPPLTILKSAERFSGLLEKLRPTLVLLWWIAAPMTTAAQAYSISIAWV</sequence>
<evidence type="ECO:0000313" key="3">
    <source>
        <dbReference type="Proteomes" id="UP000499080"/>
    </source>
</evidence>
<evidence type="ECO:0000256" key="1">
    <source>
        <dbReference type="SAM" id="Phobius"/>
    </source>
</evidence>
<gene>
    <name evidence="2" type="ORF">AVEN_133957_1</name>
</gene>
<dbReference type="EMBL" id="BGPR01018231">
    <property type="protein sequence ID" value="GBN78571.1"/>
    <property type="molecule type" value="Genomic_DNA"/>
</dbReference>
<organism evidence="2 3">
    <name type="scientific">Araneus ventricosus</name>
    <name type="common">Orbweaver spider</name>
    <name type="synonym">Epeira ventricosa</name>
    <dbReference type="NCBI Taxonomy" id="182803"/>
    <lineage>
        <taxon>Eukaryota</taxon>
        <taxon>Metazoa</taxon>
        <taxon>Ecdysozoa</taxon>
        <taxon>Arthropoda</taxon>
        <taxon>Chelicerata</taxon>
        <taxon>Arachnida</taxon>
        <taxon>Araneae</taxon>
        <taxon>Araneomorphae</taxon>
        <taxon>Entelegynae</taxon>
        <taxon>Araneoidea</taxon>
        <taxon>Araneidae</taxon>
        <taxon>Araneus</taxon>
    </lineage>
</organism>
<feature type="transmembrane region" description="Helical" evidence="1">
    <location>
        <begin position="132"/>
        <end position="153"/>
    </location>
</feature>